<organism evidence="2 3">
    <name type="scientific">Chromatium okenii</name>
    <dbReference type="NCBI Taxonomy" id="61644"/>
    <lineage>
        <taxon>Bacteria</taxon>
        <taxon>Pseudomonadati</taxon>
        <taxon>Pseudomonadota</taxon>
        <taxon>Gammaproteobacteria</taxon>
        <taxon>Chromatiales</taxon>
        <taxon>Chromatiaceae</taxon>
        <taxon>Chromatium</taxon>
    </lineage>
</organism>
<dbReference type="Pfam" id="PF02811">
    <property type="entry name" value="PHP"/>
    <property type="match status" value="1"/>
</dbReference>
<accession>A0A2S7XU42</accession>
<protein>
    <submittedName>
        <fullName evidence="2">Phosphatase</fullName>
    </submittedName>
</protein>
<keyword evidence="3" id="KW-1185">Reference proteome</keyword>
<evidence type="ECO:0000259" key="1">
    <source>
        <dbReference type="SMART" id="SM00481"/>
    </source>
</evidence>
<comment type="caution">
    <text evidence="2">The sequence shown here is derived from an EMBL/GenBank/DDBJ whole genome shotgun (WGS) entry which is preliminary data.</text>
</comment>
<dbReference type="InterPro" id="IPR003141">
    <property type="entry name" value="Pol/His_phosphatase_N"/>
</dbReference>
<dbReference type="PANTHER" id="PTHR42924:SF3">
    <property type="entry name" value="POLYMERASE_HISTIDINOL PHOSPHATASE N-TERMINAL DOMAIN-CONTAINING PROTEIN"/>
    <property type="match status" value="1"/>
</dbReference>
<dbReference type="GO" id="GO:0035312">
    <property type="term" value="F:5'-3' DNA exonuclease activity"/>
    <property type="evidence" value="ECO:0007669"/>
    <property type="project" value="TreeGrafter"/>
</dbReference>
<sequence length="296" mass="32018">MSEQIYDLHTHSIASDGTLTPTALVTRAAAAGVTVLALTDHDTTAGIAEAVVAAQTEGITLIPGVEISVTWNSRTVHIVGLRVDIKQPLLQTGLAELRTFRAWRAEEIGARLAKHGIADAYEGAREFSNGTLIGRTHFARLLVKRGLALDNSEVFRRFLVHGKPGHVAGQWATLETAVGWIHAAGGQAVIAHPARYRLTRTQLLKLIGEFREHGGTGIEVVTSTHSRDEVLNFAVHAQTQQLLASVGSDFHSPEHTWLQLGRLPPLPNDCTPIWQTWSLSDAASLPVAPARMNTES</sequence>
<dbReference type="SMART" id="SM00481">
    <property type="entry name" value="POLIIIAc"/>
    <property type="match status" value="1"/>
</dbReference>
<dbReference type="OrthoDB" id="9804333at2"/>
<reference evidence="2 3" key="1">
    <citation type="submission" date="2018-01" db="EMBL/GenBank/DDBJ databases">
        <title>The complete genome sequence of Chromatium okenii LaCa, a purple sulfur bacterium with a turbulent life.</title>
        <authorList>
            <person name="Luedin S.M."/>
            <person name="Liechti N."/>
            <person name="Storelli N."/>
            <person name="Danza F."/>
            <person name="Wittwer M."/>
            <person name="Pothier J.F."/>
            <person name="Tonolla M.A."/>
        </authorList>
    </citation>
    <scope>NUCLEOTIDE SEQUENCE [LARGE SCALE GENOMIC DNA]</scope>
    <source>
        <strain evidence="2 3">LaCa</strain>
    </source>
</reference>
<dbReference type="InterPro" id="IPR004013">
    <property type="entry name" value="PHP_dom"/>
</dbReference>
<dbReference type="EMBL" id="PPGH01000018">
    <property type="protein sequence ID" value="PQJ97043.1"/>
    <property type="molecule type" value="Genomic_DNA"/>
</dbReference>
<dbReference type="RefSeq" id="WP_105072785.1">
    <property type="nucleotide sequence ID" value="NZ_JAFLKP010000178.1"/>
</dbReference>
<dbReference type="PANTHER" id="PTHR42924">
    <property type="entry name" value="EXONUCLEASE"/>
    <property type="match status" value="1"/>
</dbReference>
<dbReference type="GO" id="GO:0004534">
    <property type="term" value="F:5'-3' RNA exonuclease activity"/>
    <property type="evidence" value="ECO:0007669"/>
    <property type="project" value="TreeGrafter"/>
</dbReference>
<evidence type="ECO:0000313" key="3">
    <source>
        <dbReference type="Proteomes" id="UP000239936"/>
    </source>
</evidence>
<dbReference type="InterPro" id="IPR052018">
    <property type="entry name" value="PHP_domain"/>
</dbReference>
<dbReference type="Proteomes" id="UP000239936">
    <property type="component" value="Unassembled WGS sequence"/>
</dbReference>
<dbReference type="CDD" id="cd07438">
    <property type="entry name" value="PHP_HisPPase_AMP"/>
    <property type="match status" value="1"/>
</dbReference>
<feature type="domain" description="Polymerase/histidinol phosphatase N-terminal" evidence="1">
    <location>
        <begin position="6"/>
        <end position="71"/>
    </location>
</feature>
<dbReference type="Gene3D" id="3.20.20.140">
    <property type="entry name" value="Metal-dependent hydrolases"/>
    <property type="match status" value="1"/>
</dbReference>
<name>A0A2S7XU42_9GAMM</name>
<gene>
    <name evidence="2" type="ORF">CXB77_03375</name>
</gene>
<dbReference type="SUPFAM" id="SSF89550">
    <property type="entry name" value="PHP domain-like"/>
    <property type="match status" value="1"/>
</dbReference>
<dbReference type="InterPro" id="IPR016195">
    <property type="entry name" value="Pol/histidinol_Pase-like"/>
</dbReference>
<evidence type="ECO:0000313" key="2">
    <source>
        <dbReference type="EMBL" id="PQJ97043.1"/>
    </source>
</evidence>
<dbReference type="AlphaFoldDB" id="A0A2S7XU42"/>
<dbReference type="Gene3D" id="1.10.150.650">
    <property type="match status" value="1"/>
</dbReference>
<proteinExistence type="predicted"/>